<feature type="domain" description="Zinc finger HIT" evidence="1">
    <location>
        <begin position="1"/>
        <end position="50"/>
    </location>
</feature>
<dbReference type="Pfam" id="PF21373">
    <property type="entry name" value="ZNHIT3_C"/>
    <property type="match status" value="1"/>
</dbReference>
<comment type="caution">
    <text evidence="2">The sequence shown here is derived from an EMBL/GenBank/DDBJ whole genome shotgun (WGS) entry which is preliminary data.</text>
</comment>
<sequence length="59" mass="6792">DSKPIRDILTNPDIQSFLKKIDSHPDPEKLLDEAMEDNPLFKEFAERALEEVLGPRETV</sequence>
<gene>
    <name evidence="2" type="ORF">HK097_004729</name>
</gene>
<keyword evidence="3" id="KW-1185">Reference proteome</keyword>
<proteinExistence type="predicted"/>
<protein>
    <recommendedName>
        <fullName evidence="1">Zinc finger HIT domain-containing protein</fullName>
    </recommendedName>
</protein>
<evidence type="ECO:0000313" key="3">
    <source>
        <dbReference type="Proteomes" id="UP001212841"/>
    </source>
</evidence>
<feature type="non-terminal residue" evidence="2">
    <location>
        <position position="1"/>
    </location>
</feature>
<organism evidence="2 3">
    <name type="scientific">Rhizophlyctis rosea</name>
    <dbReference type="NCBI Taxonomy" id="64517"/>
    <lineage>
        <taxon>Eukaryota</taxon>
        <taxon>Fungi</taxon>
        <taxon>Fungi incertae sedis</taxon>
        <taxon>Chytridiomycota</taxon>
        <taxon>Chytridiomycota incertae sedis</taxon>
        <taxon>Chytridiomycetes</taxon>
        <taxon>Rhizophlyctidales</taxon>
        <taxon>Rhizophlyctidaceae</taxon>
        <taxon>Rhizophlyctis</taxon>
    </lineage>
</organism>
<reference evidence="2" key="1">
    <citation type="submission" date="2020-05" db="EMBL/GenBank/DDBJ databases">
        <title>Phylogenomic resolution of chytrid fungi.</title>
        <authorList>
            <person name="Stajich J.E."/>
            <person name="Amses K."/>
            <person name="Simmons R."/>
            <person name="Seto K."/>
            <person name="Myers J."/>
            <person name="Bonds A."/>
            <person name="Quandt C.A."/>
            <person name="Barry K."/>
            <person name="Liu P."/>
            <person name="Grigoriev I."/>
            <person name="Longcore J.E."/>
            <person name="James T.Y."/>
        </authorList>
    </citation>
    <scope>NUCLEOTIDE SEQUENCE</scope>
    <source>
        <strain evidence="2">JEL0318</strain>
    </source>
</reference>
<dbReference type="EMBL" id="JADGJD010002242">
    <property type="protein sequence ID" value="KAJ3033773.1"/>
    <property type="molecule type" value="Genomic_DNA"/>
</dbReference>
<name>A0AAD5S2R7_9FUNG</name>
<dbReference type="Proteomes" id="UP001212841">
    <property type="component" value="Unassembled WGS sequence"/>
</dbReference>
<accession>A0AAD5S2R7</accession>
<evidence type="ECO:0000313" key="2">
    <source>
        <dbReference type="EMBL" id="KAJ3033773.1"/>
    </source>
</evidence>
<dbReference type="InterPro" id="IPR048371">
    <property type="entry name" value="ZNHIT3_C"/>
</dbReference>
<dbReference type="AlphaFoldDB" id="A0AAD5S2R7"/>
<evidence type="ECO:0000259" key="1">
    <source>
        <dbReference type="Pfam" id="PF21373"/>
    </source>
</evidence>